<feature type="transmembrane region" description="Helical" evidence="2">
    <location>
        <begin position="137"/>
        <end position="157"/>
    </location>
</feature>
<sequence>MHMHAAEETASAAAASAAAASAAARSTADRSSEPSRPLQPWRTWLRRYWFIALPLPVYLACLAHVWPGFNTNDSTWQRAQFASGQYSKHHSLLDTYVFQGLLGRNDLGTTNLIQSIVLASCIIATLALLTRHLSRRWIAALTLAYALYPLFPLYATIRTKDTVAAGFTLLLAVALYELIASSERVDRLSGSSERGEGGGRLSESGSRSSKSNRLGIRDCSGSRSMADTPVGPDATSTADDAYTALPTAGTSRIGHSSAGSPDEATAGSSIGTRQRLRAHASRITSPLLNSPWFIAAVAVLLFICNEYRKNNILFVLAVLVFLVIRYRAQWKRVVALIAAFAMLTAAWGVFEDYGLKAEPSETTEMLGVPLQQIGYIYHENQNGNPQNLPESADRYFTSFRSADDWAKNYQPLIADQEKLFELDNGDLPEFLRHWASLCFSNFGSCVTAYWQFEGSLVNPLMVANDQYLYASGITHTAPEVLAESPVGLVPHYLLNVALLDWWLVALAIMAVRRGRAQLLSLFLIPVGIVLSIMVAALNVELRVLLAVFLCAPMLTAVCLGDQDAGRLGDPSCRDEPTVRDSAREQESFDEGHDLSKAD</sequence>
<feature type="compositionally biased region" description="Low complexity" evidence="1">
    <location>
        <begin position="201"/>
        <end position="214"/>
    </location>
</feature>
<feature type="transmembrane region" description="Helical" evidence="2">
    <location>
        <begin position="518"/>
        <end position="537"/>
    </location>
</feature>
<keyword evidence="3" id="KW-0418">Kinase</keyword>
<feature type="compositionally biased region" description="Basic and acidic residues" evidence="1">
    <location>
        <begin position="187"/>
        <end position="197"/>
    </location>
</feature>
<dbReference type="Proteomes" id="UP000028984">
    <property type="component" value="Unassembled WGS sequence"/>
</dbReference>
<feature type="region of interest" description="Disordered" evidence="1">
    <location>
        <begin position="187"/>
        <end position="236"/>
    </location>
</feature>
<evidence type="ECO:0000313" key="4">
    <source>
        <dbReference type="Proteomes" id="UP000028984"/>
    </source>
</evidence>
<dbReference type="eggNOG" id="ENOG50320DJ">
    <property type="taxonomic scope" value="Bacteria"/>
</dbReference>
<keyword evidence="2" id="KW-0472">Membrane</keyword>
<keyword evidence="2" id="KW-1133">Transmembrane helix</keyword>
<evidence type="ECO:0000256" key="1">
    <source>
        <dbReference type="SAM" id="MobiDB-lite"/>
    </source>
</evidence>
<feature type="transmembrane region" description="Helical" evidence="2">
    <location>
        <begin position="112"/>
        <end position="130"/>
    </location>
</feature>
<dbReference type="GO" id="GO:0016301">
    <property type="term" value="F:kinase activity"/>
    <property type="evidence" value="ECO:0007669"/>
    <property type="project" value="UniProtKB-KW"/>
</dbReference>
<proteinExistence type="predicted"/>
<keyword evidence="3" id="KW-0808">Transferase</keyword>
<feature type="transmembrane region" description="Helical" evidence="2">
    <location>
        <begin position="309"/>
        <end position="326"/>
    </location>
</feature>
<feature type="transmembrane region" description="Helical" evidence="2">
    <location>
        <begin position="543"/>
        <end position="560"/>
    </location>
</feature>
<accession>A0A087CMD5</accession>
<comment type="caution">
    <text evidence="3">The sequence shown here is derived from an EMBL/GenBank/DDBJ whole genome shotgun (WGS) entry which is preliminary data.</text>
</comment>
<gene>
    <name evidence="3" type="ORF">BREU_1207</name>
</gene>
<feature type="transmembrane region" description="Helical" evidence="2">
    <location>
        <begin position="492"/>
        <end position="511"/>
    </location>
</feature>
<dbReference type="EMBL" id="JGZK01000017">
    <property type="protein sequence ID" value="KFI84435.1"/>
    <property type="molecule type" value="Genomic_DNA"/>
</dbReference>
<name>A0A087CMD5_9BIFI</name>
<feature type="transmembrane region" description="Helical" evidence="2">
    <location>
        <begin position="333"/>
        <end position="350"/>
    </location>
</feature>
<reference evidence="3 4" key="1">
    <citation type="submission" date="2014-03" db="EMBL/GenBank/DDBJ databases">
        <title>Genomics of Bifidobacteria.</title>
        <authorList>
            <person name="Ventura M."/>
            <person name="Milani C."/>
            <person name="Lugli G.A."/>
        </authorList>
    </citation>
    <scope>NUCLEOTIDE SEQUENCE [LARGE SCALE GENOMIC DNA]</scope>
    <source>
        <strain evidence="3 4">DSM 23975</strain>
    </source>
</reference>
<feature type="region of interest" description="Disordered" evidence="1">
    <location>
        <begin position="568"/>
        <end position="598"/>
    </location>
</feature>
<keyword evidence="4" id="KW-1185">Reference proteome</keyword>
<evidence type="ECO:0000256" key="2">
    <source>
        <dbReference type="SAM" id="Phobius"/>
    </source>
</evidence>
<feature type="transmembrane region" description="Helical" evidence="2">
    <location>
        <begin position="283"/>
        <end position="303"/>
    </location>
</feature>
<feature type="region of interest" description="Disordered" evidence="1">
    <location>
        <begin position="251"/>
        <end position="271"/>
    </location>
</feature>
<dbReference type="AlphaFoldDB" id="A0A087CMD5"/>
<keyword evidence="2" id="KW-0812">Transmembrane</keyword>
<protein>
    <submittedName>
        <fullName evidence="3">Glucose-6-phosphate specific signal transduction histidine kinase</fullName>
    </submittedName>
</protein>
<organism evidence="3 4">
    <name type="scientific">Bifidobacterium reuteri DSM 23975</name>
    <dbReference type="NCBI Taxonomy" id="1437610"/>
    <lineage>
        <taxon>Bacteria</taxon>
        <taxon>Bacillati</taxon>
        <taxon>Actinomycetota</taxon>
        <taxon>Actinomycetes</taxon>
        <taxon>Bifidobacteriales</taxon>
        <taxon>Bifidobacteriaceae</taxon>
        <taxon>Bifidobacterium</taxon>
    </lineage>
</organism>
<feature type="transmembrane region" description="Helical" evidence="2">
    <location>
        <begin position="163"/>
        <end position="180"/>
    </location>
</feature>
<feature type="transmembrane region" description="Helical" evidence="2">
    <location>
        <begin position="48"/>
        <end position="66"/>
    </location>
</feature>
<evidence type="ECO:0000313" key="3">
    <source>
        <dbReference type="EMBL" id="KFI84435.1"/>
    </source>
</evidence>